<evidence type="ECO:0000256" key="9">
    <source>
        <dbReference type="ARBA" id="ARBA00023201"/>
    </source>
</evidence>
<keyword evidence="6" id="KW-0915">Sodium</keyword>
<dbReference type="Pfam" id="PF00999">
    <property type="entry name" value="Na_H_Exchanger"/>
    <property type="match status" value="1"/>
</dbReference>
<evidence type="ECO:0000256" key="10">
    <source>
        <dbReference type="SAM" id="MobiDB-lite"/>
    </source>
</evidence>
<evidence type="ECO:0000259" key="12">
    <source>
        <dbReference type="PROSITE" id="PS50042"/>
    </source>
</evidence>
<evidence type="ECO:0000256" key="5">
    <source>
        <dbReference type="ARBA" id="ARBA00022989"/>
    </source>
</evidence>
<feature type="compositionally biased region" description="Basic and acidic residues" evidence="10">
    <location>
        <begin position="856"/>
        <end position="866"/>
    </location>
</feature>
<evidence type="ECO:0000256" key="6">
    <source>
        <dbReference type="ARBA" id="ARBA00023053"/>
    </source>
</evidence>
<feature type="transmembrane region" description="Helical" evidence="11">
    <location>
        <begin position="100"/>
        <end position="123"/>
    </location>
</feature>
<evidence type="ECO:0000256" key="2">
    <source>
        <dbReference type="ARBA" id="ARBA00022448"/>
    </source>
</evidence>
<dbReference type="SUPFAM" id="SSF51206">
    <property type="entry name" value="cAMP-binding domain-like"/>
    <property type="match status" value="1"/>
</dbReference>
<sequence>MDVILTVTLVATLFLVMGLSEPLAGRLRIPYSVVLAVVGIVIGIAAVFFLQTPLTDALNPVAQVIVNLPITSQVFLYVFLPTLLFQVSLGLNLRRMMDDWVPILTMAVVAVVVATLAVGYALAPISGLPLAACLLIGAIVSTTDPSAVVGIFRNIAAPQRLTRIVEGESLLNDAAAIALFGLFISFVMRGVPDPDIGAALLQFPWLIAGGLGAGWLMGRVAVSVMSLVGRYLLAQVSISVALPYLTYVLGERVLGVSGVVAVVAAGMTLNLVGPARLLPAAWNYLREVWDLLAHWAGALIFVLAALLIPRLMGDVRLADLGLLLVVILAAVGARVFMLFGVLPLLSFARLSPQVQRPYRLAILWGGLRGAVTLALALAVTENLRVPAEVQRLVGILATGLTLFTLIAQGTTLRWVISRLGLDRLSPLDAALSHQVIAVALQNVREDVAESARDHALSRETVRSEAKRFGERLDEAVRLAEAGTEILDRDRITLGLIALAGRERDLVLEAFLQQLVSQRLVERMLSDVDRLIEATRLEGRSGYRRAGRRALGYGPGYRAAVALHNRLRIAAPLARLTAERFEILLNQRMILRDLHAYIDTKIRRIHGRRVSDLLHELLARREEGTESALAGLRLQYPGYAEELERQYLRRMALRLEEREYDVLRADGLIGPELHTTLRQQLARARGEVEPRPRLDLAVRKTELVRQFPLFADMDEAARKRLARALTTVYAEPGEVIVRRGDTPRSVFFIASGAVEVDTAGQKIRLGRGEMFGQLAMLGRQRRKGQVTVISHSTLLSLDETRFRRLLERQPSLRQAVRDSAARRGVRLVEGSLTGDLQPAPVAEAAASAPADPSLPRAEVRPAADERGPVPQRGIIEPRPGGAAETDAAAGAQAPARPGVEAAASEGAEQAAPRQGKDASAPVFPASADRDG</sequence>
<gene>
    <name evidence="13" type="ORF">ACFQXB_04110</name>
</gene>
<feature type="transmembrane region" description="Helical" evidence="11">
    <location>
        <begin position="320"/>
        <end position="341"/>
    </location>
</feature>
<dbReference type="PANTHER" id="PTHR10110">
    <property type="entry name" value="SODIUM/HYDROGEN EXCHANGER"/>
    <property type="match status" value="1"/>
</dbReference>
<feature type="transmembrane region" description="Helical" evidence="11">
    <location>
        <begin position="203"/>
        <end position="222"/>
    </location>
</feature>
<dbReference type="PROSITE" id="PS50042">
    <property type="entry name" value="CNMP_BINDING_3"/>
    <property type="match status" value="1"/>
</dbReference>
<feature type="transmembrane region" description="Helical" evidence="11">
    <location>
        <begin position="361"/>
        <end position="380"/>
    </location>
</feature>
<evidence type="ECO:0000256" key="3">
    <source>
        <dbReference type="ARBA" id="ARBA00022475"/>
    </source>
</evidence>
<keyword evidence="4 11" id="KW-0812">Transmembrane</keyword>
<feature type="transmembrane region" description="Helical" evidence="11">
    <location>
        <begin position="130"/>
        <end position="152"/>
    </location>
</feature>
<feature type="compositionally biased region" description="Low complexity" evidence="10">
    <location>
        <begin position="878"/>
        <end position="910"/>
    </location>
</feature>
<feature type="region of interest" description="Disordered" evidence="10">
    <location>
        <begin position="841"/>
        <end position="930"/>
    </location>
</feature>
<keyword evidence="14" id="KW-1185">Reference proteome</keyword>
<evidence type="ECO:0000256" key="1">
    <source>
        <dbReference type="ARBA" id="ARBA00004651"/>
    </source>
</evidence>
<dbReference type="InterPro" id="IPR006153">
    <property type="entry name" value="Cation/H_exchanger_TM"/>
</dbReference>
<proteinExistence type="predicted"/>
<evidence type="ECO:0000313" key="13">
    <source>
        <dbReference type="EMBL" id="MFC7703377.1"/>
    </source>
</evidence>
<name>A0ABW2UFC1_9RHOB</name>
<keyword evidence="5 11" id="KW-1133">Transmembrane helix</keyword>
<feature type="transmembrane region" description="Helical" evidence="11">
    <location>
        <begin position="28"/>
        <end position="49"/>
    </location>
</feature>
<evidence type="ECO:0000256" key="11">
    <source>
        <dbReference type="SAM" id="Phobius"/>
    </source>
</evidence>
<keyword evidence="8 11" id="KW-0472">Membrane</keyword>
<dbReference type="SMART" id="SM00100">
    <property type="entry name" value="cNMP"/>
    <property type="match status" value="1"/>
</dbReference>
<feature type="transmembrane region" description="Helical" evidence="11">
    <location>
        <begin position="172"/>
        <end position="191"/>
    </location>
</feature>
<dbReference type="EMBL" id="JBHTFQ010000002">
    <property type="protein sequence ID" value="MFC7703377.1"/>
    <property type="molecule type" value="Genomic_DNA"/>
</dbReference>
<dbReference type="Proteomes" id="UP001596516">
    <property type="component" value="Unassembled WGS sequence"/>
</dbReference>
<feature type="transmembrane region" description="Helical" evidence="11">
    <location>
        <begin position="253"/>
        <end position="272"/>
    </location>
</feature>
<accession>A0ABW2UFC1</accession>
<keyword evidence="9" id="KW-0739">Sodium transport</keyword>
<dbReference type="CDD" id="cd00038">
    <property type="entry name" value="CAP_ED"/>
    <property type="match status" value="1"/>
</dbReference>
<dbReference type="InterPro" id="IPR018422">
    <property type="entry name" value="Cation/H_exchanger_CPA1"/>
</dbReference>
<dbReference type="Gene3D" id="6.10.140.1330">
    <property type="match status" value="1"/>
</dbReference>
<comment type="subcellular location">
    <subcellularLocation>
        <location evidence="1">Cell membrane</location>
        <topology evidence="1">Multi-pass membrane protein</topology>
    </subcellularLocation>
</comment>
<dbReference type="InterPro" id="IPR014710">
    <property type="entry name" value="RmlC-like_jellyroll"/>
</dbReference>
<feature type="compositionally biased region" description="Low complexity" evidence="10">
    <location>
        <begin position="841"/>
        <end position="855"/>
    </location>
</feature>
<dbReference type="Pfam" id="PF00027">
    <property type="entry name" value="cNMP_binding"/>
    <property type="match status" value="1"/>
</dbReference>
<reference evidence="14" key="1">
    <citation type="journal article" date="2019" name="Int. J. Syst. Evol. Microbiol.">
        <title>The Global Catalogue of Microorganisms (GCM) 10K type strain sequencing project: providing services to taxonomists for standard genome sequencing and annotation.</title>
        <authorList>
            <consortium name="The Broad Institute Genomics Platform"/>
            <consortium name="The Broad Institute Genome Sequencing Center for Infectious Disease"/>
            <person name="Wu L."/>
            <person name="Ma J."/>
        </authorList>
    </citation>
    <scope>NUCLEOTIDE SEQUENCE [LARGE SCALE GENOMIC DNA]</scope>
    <source>
        <strain evidence="14">CGMCC 1.12750</strain>
    </source>
</reference>
<keyword evidence="7" id="KW-0406">Ion transport</keyword>
<feature type="domain" description="Cyclic nucleotide-binding" evidence="12">
    <location>
        <begin position="708"/>
        <end position="822"/>
    </location>
</feature>
<keyword evidence="2" id="KW-0813">Transport</keyword>
<organism evidence="13 14">
    <name type="scientific">Plastorhodobacter daqingensis</name>
    <dbReference type="NCBI Taxonomy" id="1387281"/>
    <lineage>
        <taxon>Bacteria</taxon>
        <taxon>Pseudomonadati</taxon>
        <taxon>Pseudomonadota</taxon>
        <taxon>Alphaproteobacteria</taxon>
        <taxon>Rhodobacterales</taxon>
        <taxon>Paracoccaceae</taxon>
        <taxon>Plastorhodobacter</taxon>
    </lineage>
</organism>
<protein>
    <submittedName>
        <fullName evidence="13">Cation:proton antiporter</fullName>
    </submittedName>
</protein>
<feature type="transmembrane region" description="Helical" evidence="11">
    <location>
        <begin position="392"/>
        <end position="416"/>
    </location>
</feature>
<keyword evidence="3" id="KW-1003">Cell membrane</keyword>
<dbReference type="PANTHER" id="PTHR10110:SF86">
    <property type="entry name" value="SODIUM_HYDROGEN EXCHANGER 7"/>
    <property type="match status" value="1"/>
</dbReference>
<evidence type="ECO:0000313" key="14">
    <source>
        <dbReference type="Proteomes" id="UP001596516"/>
    </source>
</evidence>
<dbReference type="InterPro" id="IPR018490">
    <property type="entry name" value="cNMP-bd_dom_sf"/>
</dbReference>
<dbReference type="InterPro" id="IPR000595">
    <property type="entry name" value="cNMP-bd_dom"/>
</dbReference>
<evidence type="ECO:0000256" key="7">
    <source>
        <dbReference type="ARBA" id="ARBA00023065"/>
    </source>
</evidence>
<comment type="caution">
    <text evidence="13">The sequence shown here is derived from an EMBL/GenBank/DDBJ whole genome shotgun (WGS) entry which is preliminary data.</text>
</comment>
<dbReference type="RefSeq" id="WP_377399570.1">
    <property type="nucleotide sequence ID" value="NZ_JBHTFQ010000002.1"/>
</dbReference>
<evidence type="ECO:0000256" key="4">
    <source>
        <dbReference type="ARBA" id="ARBA00022692"/>
    </source>
</evidence>
<dbReference type="Gene3D" id="2.60.120.10">
    <property type="entry name" value="Jelly Rolls"/>
    <property type="match status" value="1"/>
</dbReference>
<feature type="transmembrane region" description="Helical" evidence="11">
    <location>
        <begin position="292"/>
        <end position="308"/>
    </location>
</feature>
<evidence type="ECO:0000256" key="8">
    <source>
        <dbReference type="ARBA" id="ARBA00023136"/>
    </source>
</evidence>